<gene>
    <name evidence="1" type="ORF">HERIO_1927</name>
</gene>
<reference evidence="1 2" key="1">
    <citation type="journal article" date="2017" name="Environ. Microbiol.">
        <title>Decay of the glycolytic pathway and adaptation to intranuclear parasitism within Enterocytozoonidae microsporidia.</title>
        <authorList>
            <person name="Wiredu Boakye D."/>
            <person name="Jaroenlak P."/>
            <person name="Prachumwat A."/>
            <person name="Williams T.A."/>
            <person name="Bateman K.S."/>
            <person name="Itsathitphaisarn O."/>
            <person name="Sritunyalucksana K."/>
            <person name="Paszkiewicz K.H."/>
            <person name="Moore K.A."/>
            <person name="Stentiford G.D."/>
            <person name="Williams B.A."/>
        </authorList>
    </citation>
    <scope>NUCLEOTIDE SEQUENCE [LARGE SCALE GENOMIC DNA]</scope>
    <source>
        <strain evidence="1 2">GB1</strain>
    </source>
</reference>
<evidence type="ECO:0000313" key="2">
    <source>
        <dbReference type="Proteomes" id="UP000192356"/>
    </source>
</evidence>
<dbReference type="VEuPathDB" id="MicrosporidiaDB:HERIO_1927"/>
<dbReference type="AlphaFoldDB" id="A0A1X0Q8R0"/>
<dbReference type="VEuPathDB" id="MicrosporidiaDB:A0H76_95"/>
<proteinExistence type="predicted"/>
<protein>
    <submittedName>
        <fullName evidence="1">Uncharacterized protein</fullName>
    </submittedName>
</protein>
<name>A0A1X0Q8R0_9MICR</name>
<keyword evidence="2" id="KW-1185">Reference proteome</keyword>
<organism evidence="1 2">
    <name type="scientific">Hepatospora eriocheir</name>
    <dbReference type="NCBI Taxonomy" id="1081669"/>
    <lineage>
        <taxon>Eukaryota</taxon>
        <taxon>Fungi</taxon>
        <taxon>Fungi incertae sedis</taxon>
        <taxon>Microsporidia</taxon>
        <taxon>Hepatosporidae</taxon>
        <taxon>Hepatospora</taxon>
    </lineage>
</organism>
<comment type="caution">
    <text evidence="1">The sequence shown here is derived from an EMBL/GenBank/DDBJ whole genome shotgun (WGS) entry which is preliminary data.</text>
</comment>
<dbReference type="EMBL" id="LVKB01000126">
    <property type="protein sequence ID" value="ORD96114.1"/>
    <property type="molecule type" value="Genomic_DNA"/>
</dbReference>
<dbReference type="Proteomes" id="UP000192356">
    <property type="component" value="Unassembled WGS sequence"/>
</dbReference>
<accession>A0A1X0Q8R0</accession>
<sequence>MSKQLPYELLVLIKDDLSKRISQRIIAIKRNVSKTAVSNVKFKIDNNLPITRKYGSGRPQKLNDDLKSELFKIYD</sequence>
<evidence type="ECO:0000313" key="1">
    <source>
        <dbReference type="EMBL" id="ORD96114.1"/>
    </source>
</evidence>